<dbReference type="PANTHER" id="PTHR47959:SF16">
    <property type="entry name" value="CRISPR-ASSOCIATED NUCLEASE_HELICASE CAS3-RELATED"/>
    <property type="match status" value="1"/>
</dbReference>
<evidence type="ECO:0000256" key="4">
    <source>
        <dbReference type="ARBA" id="ARBA00022723"/>
    </source>
</evidence>
<evidence type="ECO:0000256" key="3">
    <source>
        <dbReference type="ARBA" id="ARBA00022722"/>
    </source>
</evidence>
<dbReference type="Gene3D" id="1.10.3210.30">
    <property type="match status" value="1"/>
</dbReference>
<comment type="similarity">
    <text evidence="10">Belongs to the DEAD box helicase family.</text>
</comment>
<dbReference type="EMBL" id="AZRV01000011">
    <property type="protein sequence ID" value="RKO62920.1"/>
    <property type="molecule type" value="Genomic_DNA"/>
</dbReference>
<reference evidence="13 14" key="1">
    <citation type="submission" date="2013-12" db="EMBL/GenBank/DDBJ databases">
        <title>Genome and proteome characterization of Caldibacillus debilis GB1 derived from a cellulolytic aero-tolerant co-culture.</title>
        <authorList>
            <person name="Wushke S.T."/>
            <person name="Zhang X."/>
            <person name="Fristensky B."/>
            <person name="Wilkins J.A."/>
            <person name="Levin D.B."/>
            <person name="Sparling R."/>
        </authorList>
    </citation>
    <scope>NUCLEOTIDE SEQUENCE [LARGE SCALE GENOMIC DNA]</scope>
    <source>
        <strain evidence="13 14">GB1</strain>
    </source>
</reference>
<organism evidence="13 14">
    <name type="scientific">Caldibacillus debilis GB1</name>
    <dbReference type="NCBI Taxonomy" id="1339248"/>
    <lineage>
        <taxon>Bacteria</taxon>
        <taxon>Bacillati</taxon>
        <taxon>Bacillota</taxon>
        <taxon>Bacilli</taxon>
        <taxon>Bacillales</taxon>
        <taxon>Bacillaceae</taxon>
        <taxon>Caldibacillus</taxon>
    </lineage>
</organism>
<evidence type="ECO:0000313" key="13">
    <source>
        <dbReference type="EMBL" id="RKO62920.1"/>
    </source>
</evidence>
<comment type="similarity">
    <text evidence="1">In the N-terminal section; belongs to the CRISPR-associated nuclease Cas3-HD family.</text>
</comment>
<dbReference type="GO" id="GO:0046872">
    <property type="term" value="F:metal ion binding"/>
    <property type="evidence" value="ECO:0007669"/>
    <property type="project" value="UniProtKB-KW"/>
</dbReference>
<evidence type="ECO:0000259" key="11">
    <source>
        <dbReference type="PROSITE" id="PS51192"/>
    </source>
</evidence>
<dbReference type="Pfam" id="PF00270">
    <property type="entry name" value="DEAD"/>
    <property type="match status" value="1"/>
</dbReference>
<dbReference type="GO" id="GO:0005829">
    <property type="term" value="C:cytosol"/>
    <property type="evidence" value="ECO:0007669"/>
    <property type="project" value="TreeGrafter"/>
</dbReference>
<dbReference type="PROSITE" id="PS51643">
    <property type="entry name" value="HD_CAS3"/>
    <property type="match status" value="1"/>
</dbReference>
<dbReference type="InterPro" id="IPR006483">
    <property type="entry name" value="CRISPR-assoc_Cas3_HD"/>
</dbReference>
<comment type="caution">
    <text evidence="13">The sequence shown here is derived from an EMBL/GenBank/DDBJ whole genome shotgun (WGS) entry which is preliminary data.</text>
</comment>
<evidence type="ECO:0000256" key="9">
    <source>
        <dbReference type="ARBA" id="ARBA00023118"/>
    </source>
</evidence>
<dbReference type="InterPro" id="IPR054712">
    <property type="entry name" value="Cas3-like_dom"/>
</dbReference>
<dbReference type="NCBIfam" id="TIGR01596">
    <property type="entry name" value="cas3_HD"/>
    <property type="match status" value="1"/>
</dbReference>
<keyword evidence="5" id="KW-0547">Nucleotide-binding</keyword>
<dbReference type="InterPro" id="IPR050079">
    <property type="entry name" value="DEAD_box_RNA_helicase"/>
</dbReference>
<dbReference type="InterPro" id="IPR011545">
    <property type="entry name" value="DEAD/DEAH_box_helicase_dom"/>
</dbReference>
<dbReference type="GO" id="GO:0003676">
    <property type="term" value="F:nucleic acid binding"/>
    <property type="evidence" value="ECO:0007669"/>
    <property type="project" value="InterPro"/>
</dbReference>
<dbReference type="InterPro" id="IPR014001">
    <property type="entry name" value="Helicase_ATP-bd"/>
</dbReference>
<dbReference type="PANTHER" id="PTHR47959">
    <property type="entry name" value="ATP-DEPENDENT RNA HELICASE RHLE-RELATED"/>
    <property type="match status" value="1"/>
</dbReference>
<keyword evidence="3" id="KW-0540">Nuclease</keyword>
<dbReference type="GO" id="GO:0005524">
    <property type="term" value="F:ATP binding"/>
    <property type="evidence" value="ECO:0007669"/>
    <property type="project" value="UniProtKB-KW"/>
</dbReference>
<keyword evidence="14" id="KW-1185">Reference proteome</keyword>
<evidence type="ECO:0000259" key="12">
    <source>
        <dbReference type="PROSITE" id="PS51643"/>
    </source>
</evidence>
<dbReference type="Gene3D" id="3.40.50.300">
    <property type="entry name" value="P-loop containing nucleotide triphosphate hydrolases"/>
    <property type="match status" value="2"/>
</dbReference>
<sequence>MEGIIMEPKYYAKAEPRKDGSYEDHITRCHHFWQRIFASAWANSILQTVKEIGEDEKAFYEYTRFMVLMHDAGKLNPNFQNRVKKLLGMTVPNADDSLFRHELWSAICAFYHACCVDRNRFPYEWLAILGHHKPMDEGLSSFERERLETKWPVMSKEEIQYAFDFAFDYLPPDKFSHDLQPVFEFLNFFSPKTSKQSFMKLWNLITGKIKNEEYSLSRAQMRMLYGITKGMLHICDWIASAKLDQNWPIEISLTQDQLWDSIKNKVEQEGKTYQKRLFHQVCSEADHDVIVIAPTGSGKTEAALLWALRDKQQKLMILMPTMVTSNSLYSRLRKYYFEPDECGLSHSNADLFAMLNNDLLDKEASRNDLLFNRAFMKPVMVATVDQLLTSLFNTGFWTQKMFSLIGNHVIFDEIHAYDTYTLALITEMIRVIQKLNGKVMLMSATMPKGLLKHFEEEVQIKHVIVAEELMNRARLTWRYVEQVVEDEMIENEIKQHLLSGKRVAVIVNTVNRAKSLYNRWISRIPKQNVLCYHSQFTMKDRLEKERKLEYSTDVKLLIATQAAEVSLDISFDIMYSECAPLDALVQRAGRCNRNGEVENAEMIIFPIDDIAYDYVYKGKKKIIDKTAELIKKHAGRWTERDTLAYINEIYEGQNWKDADYEEGLRAAKSGVKSVIFDNPVQVEKTRLFDYAKTSIIPEKFSKKVLQLYEQKKFARIALYEVPVSVGLYKKKLISNTIANPYHLPIVAVDYDSEEGLAIPDE</sequence>
<accession>A0A420VHA4</accession>
<dbReference type="GO" id="GO:0003724">
    <property type="term" value="F:RNA helicase activity"/>
    <property type="evidence" value="ECO:0007669"/>
    <property type="project" value="TreeGrafter"/>
</dbReference>
<name>A0A420VHA4_9BACI</name>
<dbReference type="AlphaFoldDB" id="A0A420VHA4"/>
<gene>
    <name evidence="13" type="ORF">Cdeb_00006</name>
</gene>
<comment type="similarity">
    <text evidence="2">In the central section; belongs to the CRISPR-associated helicase Cas3 family.</text>
</comment>
<evidence type="ECO:0000256" key="8">
    <source>
        <dbReference type="ARBA" id="ARBA00022840"/>
    </source>
</evidence>
<evidence type="ECO:0000313" key="14">
    <source>
        <dbReference type="Proteomes" id="UP000286235"/>
    </source>
</evidence>
<feature type="domain" description="Helicase ATP-binding" evidence="11">
    <location>
        <begin position="280"/>
        <end position="464"/>
    </location>
</feature>
<dbReference type="InterPro" id="IPR001650">
    <property type="entry name" value="Helicase_C-like"/>
</dbReference>
<dbReference type="InterPro" id="IPR038257">
    <property type="entry name" value="CRISPR-assoc_Cas3_HD_sf"/>
</dbReference>
<evidence type="ECO:0000256" key="7">
    <source>
        <dbReference type="ARBA" id="ARBA00022806"/>
    </source>
</evidence>
<dbReference type="InterPro" id="IPR006474">
    <property type="entry name" value="Helicase_Cas3_CRISPR-ass_core"/>
</dbReference>
<protein>
    <submittedName>
        <fullName evidence="13">CRISPR-associated helicase, Cas3 family</fullName>
    </submittedName>
</protein>
<dbReference type="Pfam" id="PF18019">
    <property type="entry name" value="Cas3_HD"/>
    <property type="match status" value="1"/>
</dbReference>
<dbReference type="CDD" id="cd09641">
    <property type="entry name" value="Cas3''_I"/>
    <property type="match status" value="1"/>
</dbReference>
<feature type="domain" description="HD Cas3-type" evidence="12">
    <location>
        <begin position="42"/>
        <end position="238"/>
    </location>
</feature>
<dbReference type="SMART" id="SM00490">
    <property type="entry name" value="HELICc"/>
    <property type="match status" value="1"/>
</dbReference>
<keyword evidence="7" id="KW-0347">Helicase</keyword>
<dbReference type="GO" id="GO:0004518">
    <property type="term" value="F:nuclease activity"/>
    <property type="evidence" value="ECO:0007669"/>
    <property type="project" value="UniProtKB-KW"/>
</dbReference>
<dbReference type="GO" id="GO:0051607">
    <property type="term" value="P:defense response to virus"/>
    <property type="evidence" value="ECO:0007669"/>
    <property type="project" value="UniProtKB-KW"/>
</dbReference>
<keyword evidence="6" id="KW-0378">Hydrolase</keyword>
<proteinExistence type="inferred from homology"/>
<keyword evidence="9" id="KW-0051">Antiviral defense</keyword>
<keyword evidence="8" id="KW-0067">ATP-binding</keyword>
<evidence type="ECO:0000256" key="6">
    <source>
        <dbReference type="ARBA" id="ARBA00022801"/>
    </source>
</evidence>
<dbReference type="Pfam" id="PF22590">
    <property type="entry name" value="Cas3-like_C_2"/>
    <property type="match status" value="1"/>
</dbReference>
<keyword evidence="4" id="KW-0479">Metal-binding</keyword>
<dbReference type="InterPro" id="IPR027417">
    <property type="entry name" value="P-loop_NTPase"/>
</dbReference>
<dbReference type="PROSITE" id="PS51192">
    <property type="entry name" value="HELICASE_ATP_BIND_1"/>
    <property type="match status" value="1"/>
</dbReference>
<dbReference type="NCBIfam" id="TIGR01587">
    <property type="entry name" value="cas3_core"/>
    <property type="match status" value="1"/>
</dbReference>
<dbReference type="SUPFAM" id="SSF52540">
    <property type="entry name" value="P-loop containing nucleoside triphosphate hydrolases"/>
    <property type="match status" value="1"/>
</dbReference>
<dbReference type="Proteomes" id="UP000286235">
    <property type="component" value="Unassembled WGS sequence"/>
</dbReference>
<evidence type="ECO:0000256" key="1">
    <source>
        <dbReference type="ARBA" id="ARBA00006847"/>
    </source>
</evidence>
<evidence type="ECO:0000256" key="5">
    <source>
        <dbReference type="ARBA" id="ARBA00022741"/>
    </source>
</evidence>
<evidence type="ECO:0000256" key="10">
    <source>
        <dbReference type="ARBA" id="ARBA00038437"/>
    </source>
</evidence>
<evidence type="ECO:0000256" key="2">
    <source>
        <dbReference type="ARBA" id="ARBA00009046"/>
    </source>
</evidence>
<dbReference type="SMART" id="SM00487">
    <property type="entry name" value="DEXDc"/>
    <property type="match status" value="1"/>
</dbReference>
<dbReference type="GO" id="GO:0016787">
    <property type="term" value="F:hydrolase activity"/>
    <property type="evidence" value="ECO:0007669"/>
    <property type="project" value="UniProtKB-KW"/>
</dbReference>